<name>A0A974NUZ4_9SPHN</name>
<evidence type="ECO:0000256" key="3">
    <source>
        <dbReference type="PROSITE-ProRule" id="PRU01091"/>
    </source>
</evidence>
<dbReference type="SMART" id="SM00448">
    <property type="entry name" value="REC"/>
    <property type="match status" value="1"/>
</dbReference>
<dbReference type="Pfam" id="PF00486">
    <property type="entry name" value="Trans_reg_C"/>
    <property type="match status" value="1"/>
</dbReference>
<dbReference type="PROSITE" id="PS51755">
    <property type="entry name" value="OMPR_PHOB"/>
    <property type="match status" value="1"/>
</dbReference>
<feature type="DNA-binding region" description="OmpR/PhoB-type" evidence="3">
    <location>
        <begin position="124"/>
        <end position="222"/>
    </location>
</feature>
<dbReference type="PANTHER" id="PTHR48111:SF36">
    <property type="entry name" value="TRANSCRIPTIONAL REGULATORY PROTEIN CUTR"/>
    <property type="match status" value="1"/>
</dbReference>
<dbReference type="GO" id="GO:0000156">
    <property type="term" value="F:phosphorelay response regulator activity"/>
    <property type="evidence" value="ECO:0007669"/>
    <property type="project" value="TreeGrafter"/>
</dbReference>
<accession>A0A974NUZ4</accession>
<evidence type="ECO:0000256" key="1">
    <source>
        <dbReference type="ARBA" id="ARBA00023125"/>
    </source>
</evidence>
<evidence type="ECO:0000256" key="2">
    <source>
        <dbReference type="PROSITE-ProRule" id="PRU00169"/>
    </source>
</evidence>
<evidence type="ECO:0000259" key="4">
    <source>
        <dbReference type="PROSITE" id="PS50110"/>
    </source>
</evidence>
<evidence type="ECO:0000259" key="5">
    <source>
        <dbReference type="PROSITE" id="PS51755"/>
    </source>
</evidence>
<organism evidence="6 7">
    <name type="scientific">Sphingomonas aliaeris</name>
    <dbReference type="NCBI Taxonomy" id="2759526"/>
    <lineage>
        <taxon>Bacteria</taxon>
        <taxon>Pseudomonadati</taxon>
        <taxon>Pseudomonadota</taxon>
        <taxon>Alphaproteobacteria</taxon>
        <taxon>Sphingomonadales</taxon>
        <taxon>Sphingomonadaceae</taxon>
        <taxon>Sphingomonas</taxon>
    </lineage>
</organism>
<dbReference type="AlphaFoldDB" id="A0A974NUZ4"/>
<reference evidence="7" key="1">
    <citation type="submission" date="2020-09" db="EMBL/GenBank/DDBJ databases">
        <title>Sphingomonas sp., a new species isolated from pork steak.</title>
        <authorList>
            <person name="Heidler von Heilborn D."/>
        </authorList>
    </citation>
    <scope>NUCLEOTIDE SEQUENCE [LARGE SCALE GENOMIC DNA]</scope>
</reference>
<dbReference type="PANTHER" id="PTHR48111">
    <property type="entry name" value="REGULATOR OF RPOS"/>
    <property type="match status" value="1"/>
</dbReference>
<dbReference type="Gene3D" id="3.40.50.2300">
    <property type="match status" value="1"/>
</dbReference>
<feature type="domain" description="Response regulatory" evidence="4">
    <location>
        <begin position="2"/>
        <end position="116"/>
    </location>
</feature>
<dbReference type="InterPro" id="IPR001789">
    <property type="entry name" value="Sig_transdc_resp-reg_receiver"/>
</dbReference>
<keyword evidence="1 3" id="KW-0238">DNA-binding</keyword>
<dbReference type="GO" id="GO:0006355">
    <property type="term" value="P:regulation of DNA-templated transcription"/>
    <property type="evidence" value="ECO:0007669"/>
    <property type="project" value="InterPro"/>
</dbReference>
<feature type="domain" description="OmpR/PhoB-type" evidence="5">
    <location>
        <begin position="124"/>
        <end position="222"/>
    </location>
</feature>
<dbReference type="RefSeq" id="WP_202093852.1">
    <property type="nucleotide sequence ID" value="NZ_CP061035.1"/>
</dbReference>
<dbReference type="Gene3D" id="6.10.250.690">
    <property type="match status" value="1"/>
</dbReference>
<dbReference type="GO" id="GO:0000976">
    <property type="term" value="F:transcription cis-regulatory region binding"/>
    <property type="evidence" value="ECO:0007669"/>
    <property type="project" value="TreeGrafter"/>
</dbReference>
<dbReference type="Proteomes" id="UP000595894">
    <property type="component" value="Chromosome"/>
</dbReference>
<dbReference type="InterPro" id="IPR001867">
    <property type="entry name" value="OmpR/PhoB-type_DNA-bd"/>
</dbReference>
<protein>
    <submittedName>
        <fullName evidence="6">Response regulator transcription factor</fullName>
    </submittedName>
</protein>
<keyword evidence="7" id="KW-1185">Reference proteome</keyword>
<evidence type="ECO:0000313" key="7">
    <source>
        <dbReference type="Proteomes" id="UP000595894"/>
    </source>
</evidence>
<dbReference type="InterPro" id="IPR036388">
    <property type="entry name" value="WH-like_DNA-bd_sf"/>
</dbReference>
<dbReference type="PROSITE" id="PS50110">
    <property type="entry name" value="RESPONSE_REGULATORY"/>
    <property type="match status" value="1"/>
</dbReference>
<dbReference type="GO" id="GO:0005829">
    <property type="term" value="C:cytosol"/>
    <property type="evidence" value="ECO:0007669"/>
    <property type="project" value="TreeGrafter"/>
</dbReference>
<dbReference type="Pfam" id="PF00072">
    <property type="entry name" value="Response_reg"/>
    <property type="match status" value="1"/>
</dbReference>
<dbReference type="CDD" id="cd00383">
    <property type="entry name" value="trans_reg_C"/>
    <property type="match status" value="1"/>
</dbReference>
<dbReference type="KEGG" id="sari:H5J25_00775"/>
<dbReference type="Gene3D" id="1.10.10.10">
    <property type="entry name" value="Winged helix-like DNA-binding domain superfamily/Winged helix DNA-binding domain"/>
    <property type="match status" value="1"/>
</dbReference>
<sequence>MRLLLVEDEPAMAAGLAKLLTRHAFIVDVVPDLSQARAAIQGFVYDAVLLDRTLPDGDGLQLIDFCNRIARPNRFIVLSALNRTPQRIEGLELGAYDYIVKPFEPDELIARIRVALRHPAGVARQRHQVGNVTYDEDTREFFIDGQPLLTRRREHFLLELLFTRAGRIVQRRDIEEALYGFDTQIESNALESHISRLRQKLRQEGAAVIVQTVRGLGYRLNPAIPPTAADR</sequence>
<dbReference type="SMART" id="SM00862">
    <property type="entry name" value="Trans_reg_C"/>
    <property type="match status" value="1"/>
</dbReference>
<keyword evidence="2" id="KW-0597">Phosphoprotein</keyword>
<dbReference type="GO" id="GO:0032993">
    <property type="term" value="C:protein-DNA complex"/>
    <property type="evidence" value="ECO:0007669"/>
    <property type="project" value="TreeGrafter"/>
</dbReference>
<dbReference type="InterPro" id="IPR011006">
    <property type="entry name" value="CheY-like_superfamily"/>
</dbReference>
<dbReference type="EMBL" id="CP061035">
    <property type="protein sequence ID" value="QQV77405.1"/>
    <property type="molecule type" value="Genomic_DNA"/>
</dbReference>
<gene>
    <name evidence="6" type="ORF">H5J25_00775</name>
</gene>
<feature type="modified residue" description="4-aspartylphosphate" evidence="2">
    <location>
        <position position="51"/>
    </location>
</feature>
<dbReference type="SUPFAM" id="SSF52172">
    <property type="entry name" value="CheY-like"/>
    <property type="match status" value="1"/>
</dbReference>
<proteinExistence type="predicted"/>
<dbReference type="InterPro" id="IPR039420">
    <property type="entry name" value="WalR-like"/>
</dbReference>
<evidence type="ECO:0000313" key="6">
    <source>
        <dbReference type="EMBL" id="QQV77405.1"/>
    </source>
</evidence>